<dbReference type="InterPro" id="IPR011251">
    <property type="entry name" value="Luciferase-like_dom"/>
</dbReference>
<feature type="binding site" evidence="6">
    <location>
        <position position="61"/>
    </location>
    <ligand>
        <name>FMN</name>
        <dbReference type="ChEBI" id="CHEBI:58210"/>
    </ligand>
</feature>
<dbReference type="GO" id="GO:0004497">
    <property type="term" value="F:monooxygenase activity"/>
    <property type="evidence" value="ECO:0007669"/>
    <property type="project" value="UniProtKB-KW"/>
</dbReference>
<proteinExistence type="inferred from homology"/>
<evidence type="ECO:0000256" key="1">
    <source>
        <dbReference type="ARBA" id="ARBA00022630"/>
    </source>
</evidence>
<dbReference type="AlphaFoldDB" id="A0A937UNI0"/>
<dbReference type="InterPro" id="IPR036661">
    <property type="entry name" value="Luciferase-like_sf"/>
</dbReference>
<dbReference type="GO" id="GO:0016705">
    <property type="term" value="F:oxidoreductase activity, acting on paired donors, with incorporation or reduction of molecular oxygen"/>
    <property type="evidence" value="ECO:0007669"/>
    <property type="project" value="InterPro"/>
</dbReference>
<dbReference type="PANTHER" id="PTHR30011">
    <property type="entry name" value="ALKANESULFONATE MONOOXYGENASE-RELATED"/>
    <property type="match status" value="1"/>
</dbReference>
<evidence type="ECO:0000256" key="2">
    <source>
        <dbReference type="ARBA" id="ARBA00022643"/>
    </source>
</evidence>
<feature type="domain" description="Luciferase-like" evidence="7">
    <location>
        <begin position="34"/>
        <end position="393"/>
    </location>
</feature>
<keyword evidence="1 6" id="KW-0285">Flavoprotein</keyword>
<evidence type="ECO:0000256" key="5">
    <source>
        <dbReference type="ARBA" id="ARBA00033748"/>
    </source>
</evidence>
<evidence type="ECO:0000313" key="8">
    <source>
        <dbReference type="EMBL" id="MBL7627992.1"/>
    </source>
</evidence>
<evidence type="ECO:0000313" key="9">
    <source>
        <dbReference type="Proteomes" id="UP000604475"/>
    </source>
</evidence>
<feature type="binding site" evidence="6">
    <location>
        <position position="107"/>
    </location>
    <ligand>
        <name>FMN</name>
        <dbReference type="ChEBI" id="CHEBI:58210"/>
    </ligand>
</feature>
<feature type="binding site" evidence="6">
    <location>
        <position position="232"/>
    </location>
    <ligand>
        <name>FMN</name>
        <dbReference type="ChEBI" id="CHEBI:58210"/>
    </ligand>
</feature>
<keyword evidence="4" id="KW-0503">Monooxygenase</keyword>
<dbReference type="NCBIfam" id="TIGR03860">
    <property type="entry name" value="FMN_nitrolo"/>
    <property type="match status" value="1"/>
</dbReference>
<keyword evidence="2 6" id="KW-0288">FMN</keyword>
<comment type="caution">
    <text evidence="8">The sequence shown here is derived from an EMBL/GenBank/DDBJ whole genome shotgun (WGS) entry which is preliminary data.</text>
</comment>
<evidence type="ECO:0000256" key="6">
    <source>
        <dbReference type="PIRSR" id="PIRSR000337-1"/>
    </source>
</evidence>
<dbReference type="InterPro" id="IPR051260">
    <property type="entry name" value="Diverse_substr_monoxygenases"/>
</dbReference>
<feature type="binding site" evidence="6">
    <location>
        <position position="157"/>
    </location>
    <ligand>
        <name>FMN</name>
        <dbReference type="ChEBI" id="CHEBI:58210"/>
    </ligand>
</feature>
<dbReference type="PIRSF" id="PIRSF000337">
    <property type="entry name" value="NTA_MOA"/>
    <property type="match status" value="1"/>
</dbReference>
<dbReference type="RefSeq" id="WP_203001455.1">
    <property type="nucleotide sequence ID" value="NZ_JADWYU010000223.1"/>
</dbReference>
<reference evidence="8" key="1">
    <citation type="submission" date="2020-12" db="EMBL/GenBank/DDBJ databases">
        <title>Genomic characterization of non-nitrogen-fixing Frankia strains.</title>
        <authorList>
            <person name="Carlos-Shanley C."/>
            <person name="Guerra T."/>
            <person name="Hahn D."/>
        </authorList>
    </citation>
    <scope>NUCLEOTIDE SEQUENCE</scope>
    <source>
        <strain evidence="8">CN6</strain>
    </source>
</reference>
<dbReference type="EMBL" id="JAEACQ010000165">
    <property type="protein sequence ID" value="MBL7627992.1"/>
    <property type="molecule type" value="Genomic_DNA"/>
</dbReference>
<sequence length="460" mass="50766">MSAGRDDQLTLVAFMQASNVSVYSGSWRYPNSAPDFLDLRYYQRIARVLEEGTFDLMFFDDRLAMPSIYGGSPDEAVRYGARPVKMDLTAVLGAAAAATSHLGLGATYSTTYYAPFHVARTFATLDHLSGGRAAWNVVTSVNDSEARNFGVEQHLGHDERYDRAEEFIEIVTQLWDSWEDDALVLDRASGIFADPAKVHEIDYRGKYFNVRGPLTVPRPPQGRPPIIQAGQSGRGQLFAARWADLIFTADPSQAVAIEHYRGQKEQIAAEGRDPNAVRMLPMVYAVVGETEAIAREKENIFLNELVHPLASLTLLSELTNHDFAGYSLDDEITDELINSISGIRGLVQGVKRHLGGGKLTLRTLASHRASLLQGPRFVGTGEQIADQMQEWFESRSCDGFVLAATHFPGAFEDFVRLVVPELRKRGLMRTQYTGSTLRENLGLARPVSSFTETAGGRADG</sequence>
<protein>
    <submittedName>
        <fullName evidence="8">LLM class flavin-dependent oxidoreductase</fullName>
    </submittedName>
</protein>
<comment type="similarity">
    <text evidence="5">Belongs to the NtaA/SnaA/DszA monooxygenase family.</text>
</comment>
<dbReference type="Gene3D" id="3.20.20.30">
    <property type="entry name" value="Luciferase-like domain"/>
    <property type="match status" value="1"/>
</dbReference>
<dbReference type="PANTHER" id="PTHR30011:SF16">
    <property type="entry name" value="C2H2 FINGER DOMAIN TRANSCRIPTION FACTOR (EUROFUNG)-RELATED"/>
    <property type="match status" value="1"/>
</dbReference>
<name>A0A937UNI0_9ACTN</name>
<dbReference type="Proteomes" id="UP000604475">
    <property type="component" value="Unassembled WGS sequence"/>
</dbReference>
<gene>
    <name evidence="8" type="ORF">I7412_12570</name>
</gene>
<dbReference type="SUPFAM" id="SSF51679">
    <property type="entry name" value="Bacterial luciferase-like"/>
    <property type="match status" value="1"/>
</dbReference>
<organism evidence="8 9">
    <name type="scientific">Frankia nepalensis</name>
    <dbReference type="NCBI Taxonomy" id="1836974"/>
    <lineage>
        <taxon>Bacteria</taxon>
        <taxon>Bacillati</taxon>
        <taxon>Actinomycetota</taxon>
        <taxon>Actinomycetes</taxon>
        <taxon>Frankiales</taxon>
        <taxon>Frankiaceae</taxon>
        <taxon>Frankia</taxon>
    </lineage>
</organism>
<feature type="binding site" evidence="6">
    <location>
        <position position="161"/>
    </location>
    <ligand>
        <name>FMN</name>
        <dbReference type="ChEBI" id="CHEBI:58210"/>
    </ligand>
</feature>
<keyword evidence="3" id="KW-0560">Oxidoreductase</keyword>
<dbReference type="InterPro" id="IPR016215">
    <property type="entry name" value="NTA_MOA"/>
</dbReference>
<dbReference type="CDD" id="cd01095">
    <property type="entry name" value="Nitrilotriacetate_monoxgenase"/>
    <property type="match status" value="1"/>
</dbReference>
<dbReference type="Pfam" id="PF00296">
    <property type="entry name" value="Bac_luciferase"/>
    <property type="match status" value="1"/>
</dbReference>
<evidence type="ECO:0000256" key="4">
    <source>
        <dbReference type="ARBA" id="ARBA00023033"/>
    </source>
</evidence>
<evidence type="ECO:0000256" key="3">
    <source>
        <dbReference type="ARBA" id="ARBA00023002"/>
    </source>
</evidence>
<accession>A0A937UNI0</accession>
<evidence type="ECO:0000259" key="7">
    <source>
        <dbReference type="Pfam" id="PF00296"/>
    </source>
</evidence>
<keyword evidence="9" id="KW-1185">Reference proteome</keyword>